<dbReference type="AlphaFoldDB" id="A0A6P1NN63"/>
<dbReference type="SUPFAM" id="SSF52540">
    <property type="entry name" value="P-loop containing nucleoside triphosphate hydrolases"/>
    <property type="match status" value="1"/>
</dbReference>
<reference evidence="1 2" key="1">
    <citation type="submission" date="2020-01" db="EMBL/GenBank/DDBJ databases">
        <title>Pseudarthrobacter psychrotolerans sp. nov., isolated from antarctic soil.</title>
        <authorList>
            <person name="Shin Y."/>
            <person name="Park W."/>
        </authorList>
    </citation>
    <scope>NUCLEOTIDE SEQUENCE [LARGE SCALE GENOMIC DNA]</scope>
    <source>
        <strain evidence="1 2">YJ56</strain>
    </source>
</reference>
<dbReference type="Proteomes" id="UP000464186">
    <property type="component" value="Chromosome"/>
</dbReference>
<sequence>MDSPEVQQALAALRHRLDGGRRTVLGITGAPGSGKSTFADRLQREFGPDLAVVVPMDGFHLGNAIIDCTPLRQRKGAMDTFDVGGYLSLLRRLVRRDEAVVYAPEFRRTLDEPVAASIAVPASVPLVITEGNYLLVETPEWKDVRAQLDEVWFMDTPPALRLARLVDRHVEFGMERTAAEAWATGPDEANAVMIAATRRGADRIIPWGQDAG</sequence>
<dbReference type="PANTHER" id="PTHR10285">
    <property type="entry name" value="URIDINE KINASE"/>
    <property type="match status" value="1"/>
</dbReference>
<accession>A0A6P1NN63</accession>
<keyword evidence="1" id="KW-0808">Transferase</keyword>
<evidence type="ECO:0000313" key="1">
    <source>
        <dbReference type="EMBL" id="QHK20718.1"/>
    </source>
</evidence>
<dbReference type="KEGG" id="psey:GU243_14390"/>
<proteinExistence type="predicted"/>
<dbReference type="Pfam" id="PF03308">
    <property type="entry name" value="MeaB"/>
    <property type="match status" value="1"/>
</dbReference>
<gene>
    <name evidence="1" type="ORF">GU243_14390</name>
</gene>
<keyword evidence="2" id="KW-1185">Reference proteome</keyword>
<dbReference type="GO" id="GO:0016301">
    <property type="term" value="F:kinase activity"/>
    <property type="evidence" value="ECO:0007669"/>
    <property type="project" value="UniProtKB-KW"/>
</dbReference>
<dbReference type="Gene3D" id="3.40.50.300">
    <property type="entry name" value="P-loop containing nucleotide triphosphate hydrolases"/>
    <property type="match status" value="2"/>
</dbReference>
<dbReference type="NCBIfam" id="NF006743">
    <property type="entry name" value="PRK09270.1-2"/>
    <property type="match status" value="1"/>
</dbReference>
<keyword evidence="1" id="KW-0418">Kinase</keyword>
<dbReference type="EMBL" id="CP047898">
    <property type="protein sequence ID" value="QHK20718.1"/>
    <property type="molecule type" value="Genomic_DNA"/>
</dbReference>
<dbReference type="InterPro" id="IPR027417">
    <property type="entry name" value="P-loop_NTPase"/>
</dbReference>
<evidence type="ECO:0000313" key="2">
    <source>
        <dbReference type="Proteomes" id="UP000464186"/>
    </source>
</evidence>
<name>A0A6P1NN63_9MICC</name>
<protein>
    <submittedName>
        <fullName evidence="1">Nucleoside/nucleotide kinase family protein</fullName>
    </submittedName>
</protein>
<organism evidence="1 2">
    <name type="scientific">Pseudarthrobacter psychrotolerans</name>
    <dbReference type="NCBI Taxonomy" id="2697569"/>
    <lineage>
        <taxon>Bacteria</taxon>
        <taxon>Bacillati</taxon>
        <taxon>Actinomycetota</taxon>
        <taxon>Actinomycetes</taxon>
        <taxon>Micrococcales</taxon>
        <taxon>Micrococcaceae</taxon>
        <taxon>Pseudarthrobacter</taxon>
    </lineage>
</organism>